<dbReference type="InterPro" id="IPR033907">
    <property type="entry name" value="Endolysin_autolysin"/>
</dbReference>
<keyword evidence="5" id="KW-1035">Host cytoplasm</keyword>
<dbReference type="SUPFAM" id="SSF53955">
    <property type="entry name" value="Lysozyme-like"/>
    <property type="match status" value="1"/>
</dbReference>
<evidence type="ECO:0000256" key="7">
    <source>
        <dbReference type="SAM" id="SignalP"/>
    </source>
</evidence>
<evidence type="ECO:0000256" key="3">
    <source>
        <dbReference type="ARBA" id="ARBA00022638"/>
    </source>
</evidence>
<dbReference type="InterPro" id="IPR023346">
    <property type="entry name" value="Lysozyme-like_dom_sf"/>
</dbReference>
<evidence type="ECO:0000256" key="1">
    <source>
        <dbReference type="ARBA" id="ARBA00000632"/>
    </source>
</evidence>
<dbReference type="PANTHER" id="PTHR38107:SF3">
    <property type="entry name" value="LYSOZYME RRRD-RELATED"/>
    <property type="match status" value="1"/>
</dbReference>
<dbReference type="InterPro" id="IPR034690">
    <property type="entry name" value="Endolysin_T4_type"/>
</dbReference>
<dbReference type="PANTHER" id="PTHR38107">
    <property type="match status" value="1"/>
</dbReference>
<proteinExistence type="inferred from homology"/>
<dbReference type="Gene3D" id="1.10.530.40">
    <property type="match status" value="1"/>
</dbReference>
<dbReference type="HAMAP" id="MF_04110">
    <property type="entry name" value="ENDOLYSIN_T4"/>
    <property type="match status" value="1"/>
</dbReference>
<keyword evidence="3" id="KW-0081">Bacteriolytic enzyme</keyword>
<feature type="signal peptide" evidence="7">
    <location>
        <begin position="1"/>
        <end position="22"/>
    </location>
</feature>
<keyword evidence="9" id="KW-1185">Reference proteome</keyword>
<keyword evidence="6" id="KW-0326">Glycosidase</keyword>
<keyword evidence="2" id="KW-0929">Antimicrobial</keyword>
<dbReference type="InterPro" id="IPR023347">
    <property type="entry name" value="Lysozyme_dom_sf"/>
</dbReference>
<evidence type="ECO:0000313" key="9">
    <source>
        <dbReference type="Proteomes" id="UP000554235"/>
    </source>
</evidence>
<dbReference type="AlphaFoldDB" id="A0A8H4LGC5"/>
<dbReference type="EMBL" id="JAADYS010000544">
    <property type="protein sequence ID" value="KAF4468907.1"/>
    <property type="molecule type" value="Genomic_DNA"/>
</dbReference>
<protein>
    <submittedName>
        <fullName evidence="8">Lysozyme</fullName>
    </submittedName>
</protein>
<gene>
    <name evidence="8" type="ORF">FALBO_4196</name>
</gene>
<organism evidence="8 9">
    <name type="scientific">Fusarium albosuccineum</name>
    <dbReference type="NCBI Taxonomy" id="1237068"/>
    <lineage>
        <taxon>Eukaryota</taxon>
        <taxon>Fungi</taxon>
        <taxon>Dikarya</taxon>
        <taxon>Ascomycota</taxon>
        <taxon>Pezizomycotina</taxon>
        <taxon>Sordariomycetes</taxon>
        <taxon>Hypocreomycetidae</taxon>
        <taxon>Hypocreales</taxon>
        <taxon>Nectriaceae</taxon>
        <taxon>Fusarium</taxon>
        <taxon>Fusarium decemcellulare species complex</taxon>
    </lineage>
</organism>
<feature type="chain" id="PRO_5034881078" evidence="7">
    <location>
        <begin position="23"/>
        <end position="194"/>
    </location>
</feature>
<evidence type="ECO:0000256" key="6">
    <source>
        <dbReference type="ARBA" id="ARBA00023295"/>
    </source>
</evidence>
<dbReference type="GO" id="GO:0009253">
    <property type="term" value="P:peptidoglycan catabolic process"/>
    <property type="evidence" value="ECO:0007669"/>
    <property type="project" value="InterPro"/>
</dbReference>
<dbReference type="GO" id="GO:0042742">
    <property type="term" value="P:defense response to bacterium"/>
    <property type="evidence" value="ECO:0007669"/>
    <property type="project" value="UniProtKB-KW"/>
</dbReference>
<dbReference type="InterPro" id="IPR002196">
    <property type="entry name" value="Glyco_hydro_24"/>
</dbReference>
<dbReference type="GO" id="GO:0031640">
    <property type="term" value="P:killing of cells of another organism"/>
    <property type="evidence" value="ECO:0007669"/>
    <property type="project" value="UniProtKB-KW"/>
</dbReference>
<comment type="caution">
    <text evidence="8">The sequence shown here is derived from an EMBL/GenBank/DDBJ whole genome shotgun (WGS) entry which is preliminary data.</text>
</comment>
<reference evidence="8 9" key="1">
    <citation type="submission" date="2020-01" db="EMBL/GenBank/DDBJ databases">
        <title>Identification and distribution of gene clusters putatively required for synthesis of sphingolipid metabolism inhibitors in phylogenetically diverse species of the filamentous fungus Fusarium.</title>
        <authorList>
            <person name="Kim H.-S."/>
            <person name="Busman M."/>
            <person name="Brown D.W."/>
            <person name="Divon H."/>
            <person name="Uhlig S."/>
            <person name="Proctor R.H."/>
        </authorList>
    </citation>
    <scope>NUCLEOTIDE SEQUENCE [LARGE SCALE GENOMIC DNA]</scope>
    <source>
        <strain evidence="8 9">NRRL 20459</strain>
    </source>
</reference>
<evidence type="ECO:0000256" key="4">
    <source>
        <dbReference type="ARBA" id="ARBA00022801"/>
    </source>
</evidence>
<dbReference type="InterPro" id="IPR051018">
    <property type="entry name" value="Bacteriophage_GH24"/>
</dbReference>
<dbReference type="CDD" id="cd00737">
    <property type="entry name" value="lyz_endolysin_autolysin"/>
    <property type="match status" value="1"/>
</dbReference>
<dbReference type="GO" id="GO:0003796">
    <property type="term" value="F:lysozyme activity"/>
    <property type="evidence" value="ECO:0007669"/>
    <property type="project" value="UniProtKB-EC"/>
</dbReference>
<keyword evidence="7" id="KW-0732">Signal</keyword>
<evidence type="ECO:0000256" key="2">
    <source>
        <dbReference type="ARBA" id="ARBA00022529"/>
    </source>
</evidence>
<dbReference type="Pfam" id="PF00959">
    <property type="entry name" value="Phage_lysozyme"/>
    <property type="match status" value="1"/>
</dbReference>
<sequence length="194" mass="20197">MVQVPSSLALVFALGALSGVGAGPIGIRDCIGPAVNQATLDLVEEFEGFRAEVYTDPTGNPTVGYGHLCKQSGCSDVPYPIPLSEADGQKLLQDDIKVAQQCITLDTTSEVVLNANQYGALVSWAFNVGCGASGDSTLISRLNGGEDPNTVASEELPKWDKGNGETIPGLTRRRAAEVELFKTATDVGALPVGC</sequence>
<accession>A0A8H4LGC5</accession>
<comment type="catalytic activity">
    <reaction evidence="1">
        <text>Hydrolysis of (1-&gt;4)-beta-linkages between N-acetylmuramic acid and N-acetyl-D-glucosamine residues in a peptidoglycan and between N-acetyl-D-glucosamine residues in chitodextrins.</text>
        <dbReference type="EC" id="3.2.1.17"/>
    </reaction>
</comment>
<evidence type="ECO:0000313" key="8">
    <source>
        <dbReference type="EMBL" id="KAF4468907.1"/>
    </source>
</evidence>
<evidence type="ECO:0000256" key="5">
    <source>
        <dbReference type="ARBA" id="ARBA00023200"/>
    </source>
</evidence>
<name>A0A8H4LGC5_9HYPO</name>
<keyword evidence="4" id="KW-0378">Hydrolase</keyword>
<dbReference type="OrthoDB" id="5358886at2759"/>
<dbReference type="GO" id="GO:0016998">
    <property type="term" value="P:cell wall macromolecule catabolic process"/>
    <property type="evidence" value="ECO:0007669"/>
    <property type="project" value="InterPro"/>
</dbReference>
<dbReference type="Proteomes" id="UP000554235">
    <property type="component" value="Unassembled WGS sequence"/>
</dbReference>